<evidence type="ECO:0000313" key="1">
    <source>
        <dbReference type="EMBL" id="MDX7997645.1"/>
    </source>
</evidence>
<reference evidence="2" key="1">
    <citation type="journal article" date="2024" name="Toxins">
        <title>Genome Sequence Analysis of Native Xenorhabdus Strains Isolated from Entomopathogenic Nematodes in Argentina.</title>
        <authorList>
            <person name="Palma L."/>
            <person name="Frizzo L."/>
            <person name="Kaiser S."/>
            <person name="Berry C."/>
            <person name="Caballero P."/>
            <person name="Bode H.B."/>
            <person name="Del Valle E.E."/>
        </authorList>
    </citation>
    <scope>NUCLEOTIDE SEQUENCE [LARGE SCALE GENOMIC DNA]</scope>
    <source>
        <strain evidence="2">Reich</strain>
    </source>
</reference>
<organism evidence="1 2">
    <name type="scientific">Xenorhabdus littoralis</name>
    <dbReference type="NCBI Taxonomy" id="2582835"/>
    <lineage>
        <taxon>Bacteria</taxon>
        <taxon>Pseudomonadati</taxon>
        <taxon>Pseudomonadota</taxon>
        <taxon>Gammaproteobacteria</taxon>
        <taxon>Enterobacterales</taxon>
        <taxon>Morganellaceae</taxon>
        <taxon>Xenorhabdus</taxon>
    </lineage>
</organism>
<dbReference type="RefSeq" id="WP_319924382.1">
    <property type="nucleotide sequence ID" value="NZ_VCDP01000002.1"/>
</dbReference>
<proteinExistence type="predicted"/>
<sequence>MGQYSYIPDEFFSQPEYTQFQRCARPVSAQYGDFQYFLDNPKAPNKRPRLNLLGVGDPETPFFKGCLPNAKELTALELANICRSSFMASFSIRSIRLLSSWSGKTGFAQELANILGQPVKAATGVVYMHWSQYNSHVFIEKNREPNVVRNERNFKWYEPSLRAYPSPNMFISY</sequence>
<accession>A0ABU4SG60</accession>
<comment type="caution">
    <text evidence="1">The sequence shown here is derived from an EMBL/GenBank/DDBJ whole genome shotgun (WGS) entry which is preliminary data.</text>
</comment>
<dbReference type="Proteomes" id="UP001271640">
    <property type="component" value="Unassembled WGS sequence"/>
</dbReference>
<evidence type="ECO:0000313" key="2">
    <source>
        <dbReference type="Proteomes" id="UP001271640"/>
    </source>
</evidence>
<protein>
    <submittedName>
        <fullName evidence="1">Uncharacterized protein</fullName>
    </submittedName>
</protein>
<name>A0ABU4SG60_9GAMM</name>
<gene>
    <name evidence="1" type="ORF">FE394_00140</name>
</gene>
<keyword evidence="2" id="KW-1185">Reference proteome</keyword>
<dbReference type="EMBL" id="VCDP01000002">
    <property type="protein sequence ID" value="MDX7997645.1"/>
    <property type="molecule type" value="Genomic_DNA"/>
</dbReference>